<dbReference type="Proteomes" id="UP000196118">
    <property type="component" value="Chromosome"/>
</dbReference>
<comment type="similarity">
    <text evidence="1">Belongs to the CarB family.</text>
</comment>
<sequence length="208" mass="23055">MARSRAKNILIIGAGPTQIGRDTESEAAAVQIIKNFAETDRNLFYVTSDANSVIPRLDVDVKFIEAELTVNSLIQILRENEIDVILPVAGNTVALQLSEQLNESGILKELNVRTMGVTTTTIHNINNPELMNRVLKHIKEPTIPTTVVENVTDALRFAKRVGFPVLIKPIASLTKTNRIKCDNKHQLMEMLESAFKVSITNQVAVEKV</sequence>
<dbReference type="PANTHER" id="PTHR11405:SF53">
    <property type="entry name" value="CARBAMOYL-PHOSPHATE SYNTHASE [AMMONIA], MITOCHONDRIAL"/>
    <property type="match status" value="1"/>
</dbReference>
<keyword evidence="5" id="KW-0464">Manganese</keyword>
<dbReference type="EC" id="6.3.5.5" evidence="8"/>
<organism evidence="8 9">
    <name type="scientific">Pediococcus pentosaceus</name>
    <dbReference type="NCBI Taxonomy" id="1255"/>
    <lineage>
        <taxon>Bacteria</taxon>
        <taxon>Bacillati</taxon>
        <taxon>Bacillota</taxon>
        <taxon>Bacilli</taxon>
        <taxon>Lactobacillales</taxon>
        <taxon>Lactobacillaceae</taxon>
        <taxon>Pediococcus</taxon>
    </lineage>
</organism>
<dbReference type="Gene3D" id="3.40.50.20">
    <property type="match status" value="1"/>
</dbReference>
<name>A0A1Y0VT00_PEDPE</name>
<evidence type="ECO:0000256" key="5">
    <source>
        <dbReference type="ARBA" id="ARBA00023211"/>
    </source>
</evidence>
<evidence type="ECO:0000256" key="2">
    <source>
        <dbReference type="ARBA" id="ARBA00022598"/>
    </source>
</evidence>
<accession>A0A1Y0VT00</accession>
<evidence type="ECO:0000256" key="6">
    <source>
        <dbReference type="PROSITE-ProRule" id="PRU00409"/>
    </source>
</evidence>
<evidence type="ECO:0000256" key="1">
    <source>
        <dbReference type="ARBA" id="ARBA00009799"/>
    </source>
</evidence>
<dbReference type="GO" id="GO:0046872">
    <property type="term" value="F:metal ion binding"/>
    <property type="evidence" value="ECO:0007669"/>
    <property type="project" value="InterPro"/>
</dbReference>
<dbReference type="Pfam" id="PF02786">
    <property type="entry name" value="CPSase_L_D2"/>
    <property type="match status" value="1"/>
</dbReference>
<dbReference type="GO" id="GO:0005737">
    <property type="term" value="C:cytoplasm"/>
    <property type="evidence" value="ECO:0007669"/>
    <property type="project" value="TreeGrafter"/>
</dbReference>
<dbReference type="SUPFAM" id="SSF52440">
    <property type="entry name" value="PreATP-grasp domain"/>
    <property type="match status" value="1"/>
</dbReference>
<protein>
    <submittedName>
        <fullName evidence="8">Carbamoyl-phosphate synthase (Glutamine-hydrolyzing)</fullName>
        <ecNumber evidence="8">6.3.5.5</ecNumber>
    </submittedName>
</protein>
<gene>
    <name evidence="8" type="ORF">S100892_01210</name>
</gene>
<evidence type="ECO:0000256" key="3">
    <source>
        <dbReference type="ARBA" id="ARBA00022741"/>
    </source>
</evidence>
<dbReference type="GO" id="GO:0004088">
    <property type="term" value="F:carbamoyl-phosphate synthase (glutamine-hydrolyzing) activity"/>
    <property type="evidence" value="ECO:0007669"/>
    <property type="project" value="UniProtKB-EC"/>
</dbReference>
<dbReference type="InterPro" id="IPR005479">
    <property type="entry name" value="CPAse_ATP-bd"/>
</dbReference>
<keyword evidence="3 6" id="KW-0547">Nucleotide-binding</keyword>
<proteinExistence type="inferred from homology"/>
<dbReference type="GO" id="GO:0005524">
    <property type="term" value="F:ATP binding"/>
    <property type="evidence" value="ECO:0007669"/>
    <property type="project" value="UniProtKB-UniRule"/>
</dbReference>
<evidence type="ECO:0000313" key="8">
    <source>
        <dbReference type="EMBL" id="ARW19783.1"/>
    </source>
</evidence>
<dbReference type="InterPro" id="IPR011761">
    <property type="entry name" value="ATP-grasp"/>
</dbReference>
<dbReference type="InterPro" id="IPR016185">
    <property type="entry name" value="PreATP-grasp_dom_sf"/>
</dbReference>
<dbReference type="SUPFAM" id="SSF56059">
    <property type="entry name" value="Glutathione synthetase ATP-binding domain-like"/>
    <property type="match status" value="1"/>
</dbReference>
<dbReference type="AlphaFoldDB" id="A0A1Y0VT00"/>
<reference evidence="8 9" key="1">
    <citation type="submission" date="2017-05" db="EMBL/GenBank/DDBJ databases">
        <title>Genome sequence of Pediococcus pentosaceus strain SRCM100892.</title>
        <authorList>
            <person name="Cho S.H."/>
        </authorList>
    </citation>
    <scope>NUCLEOTIDE SEQUENCE [LARGE SCALE GENOMIC DNA]</scope>
    <source>
        <strain evidence="8 9">SRCM100892</strain>
    </source>
</reference>
<dbReference type="PROSITE" id="PS50975">
    <property type="entry name" value="ATP_GRASP"/>
    <property type="match status" value="1"/>
</dbReference>
<dbReference type="GO" id="GO:0006541">
    <property type="term" value="P:glutamine metabolic process"/>
    <property type="evidence" value="ECO:0007669"/>
    <property type="project" value="TreeGrafter"/>
</dbReference>
<keyword evidence="2 8" id="KW-0436">Ligase</keyword>
<evidence type="ECO:0000313" key="9">
    <source>
        <dbReference type="Proteomes" id="UP000196118"/>
    </source>
</evidence>
<evidence type="ECO:0000259" key="7">
    <source>
        <dbReference type="PROSITE" id="PS50975"/>
    </source>
</evidence>
<dbReference type="Gene3D" id="3.30.470.20">
    <property type="entry name" value="ATP-grasp fold, B domain"/>
    <property type="match status" value="1"/>
</dbReference>
<dbReference type="PANTHER" id="PTHR11405">
    <property type="entry name" value="CARBAMOYLTRANSFERASE FAMILY MEMBER"/>
    <property type="match status" value="1"/>
</dbReference>
<keyword evidence="4 6" id="KW-0067">ATP-binding</keyword>
<evidence type="ECO:0000256" key="4">
    <source>
        <dbReference type="ARBA" id="ARBA00022840"/>
    </source>
</evidence>
<dbReference type="InterPro" id="IPR058047">
    <property type="entry name" value="CPSase_preATP-grasp"/>
</dbReference>
<dbReference type="EMBL" id="CP021474">
    <property type="protein sequence ID" value="ARW19783.1"/>
    <property type="molecule type" value="Genomic_DNA"/>
</dbReference>
<feature type="domain" description="ATP-grasp" evidence="7">
    <location>
        <begin position="132"/>
        <end position="169"/>
    </location>
</feature>
<dbReference type="Pfam" id="PF25596">
    <property type="entry name" value="CPSase_L_D1"/>
    <property type="match status" value="1"/>
</dbReference>